<proteinExistence type="predicted"/>
<protein>
    <submittedName>
        <fullName evidence="1">Uncharacterized protein</fullName>
    </submittedName>
</protein>
<sequence>MERKTVIEEFKRRMQSLGKFFNSARIQHFITEFEGIHNESEVKILAENTDEIETLTTEMIFDDNTGDDHDIFMVTQYITSYGKVVERNTSSILRNQASFHALTRSNPNSSQAVKRRCP</sequence>
<name>A0A420IQS2_9PEZI</name>
<reference evidence="1 2" key="1">
    <citation type="journal article" date="2018" name="BMC Genomics">
        <title>Comparative genome analyses reveal sequence features reflecting distinct modes of host-adaptation between dicot and monocot powdery mildew.</title>
        <authorList>
            <person name="Wu Y."/>
            <person name="Ma X."/>
            <person name="Pan Z."/>
            <person name="Kale S.D."/>
            <person name="Song Y."/>
            <person name="King H."/>
            <person name="Zhang Q."/>
            <person name="Presley C."/>
            <person name="Deng X."/>
            <person name="Wei C.I."/>
            <person name="Xiao S."/>
        </authorList>
    </citation>
    <scope>NUCLEOTIDE SEQUENCE [LARGE SCALE GENOMIC DNA]</scope>
    <source>
        <strain evidence="1">UMSG1</strain>
    </source>
</reference>
<comment type="caution">
    <text evidence="1">The sequence shown here is derived from an EMBL/GenBank/DDBJ whole genome shotgun (WGS) entry which is preliminary data.</text>
</comment>
<accession>A0A420IQS2</accession>
<dbReference type="Proteomes" id="UP000285326">
    <property type="component" value="Unassembled WGS sequence"/>
</dbReference>
<dbReference type="EMBL" id="MCBS01022431">
    <property type="protein sequence ID" value="RKF76845.1"/>
    <property type="molecule type" value="Genomic_DNA"/>
</dbReference>
<dbReference type="AlphaFoldDB" id="A0A420IQS2"/>
<gene>
    <name evidence="1" type="ORF">GcM1_224062</name>
</gene>
<evidence type="ECO:0000313" key="1">
    <source>
        <dbReference type="EMBL" id="RKF76845.1"/>
    </source>
</evidence>
<organism evidence="1 2">
    <name type="scientific">Golovinomyces cichoracearum</name>
    <dbReference type="NCBI Taxonomy" id="62708"/>
    <lineage>
        <taxon>Eukaryota</taxon>
        <taxon>Fungi</taxon>
        <taxon>Dikarya</taxon>
        <taxon>Ascomycota</taxon>
        <taxon>Pezizomycotina</taxon>
        <taxon>Leotiomycetes</taxon>
        <taxon>Erysiphales</taxon>
        <taxon>Erysiphaceae</taxon>
        <taxon>Golovinomyces</taxon>
    </lineage>
</organism>
<evidence type="ECO:0000313" key="2">
    <source>
        <dbReference type="Proteomes" id="UP000285326"/>
    </source>
</evidence>